<gene>
    <name evidence="1" type="primary">ERG4_2</name>
    <name evidence="1" type="ORF">FBU59_002364</name>
</gene>
<feature type="non-terminal residue" evidence="1">
    <location>
        <position position="181"/>
    </location>
</feature>
<name>A0ACC1JBJ1_9FUNG</name>
<evidence type="ECO:0000313" key="2">
    <source>
        <dbReference type="Proteomes" id="UP001150603"/>
    </source>
</evidence>
<dbReference type="Proteomes" id="UP001150603">
    <property type="component" value="Unassembled WGS sequence"/>
</dbReference>
<evidence type="ECO:0000313" key="1">
    <source>
        <dbReference type="EMBL" id="KAJ1945253.1"/>
    </source>
</evidence>
<comment type="caution">
    <text evidence="1">The sequence shown here is derived from an EMBL/GenBank/DDBJ whole genome shotgun (WGS) entry which is preliminary data.</text>
</comment>
<reference evidence="1" key="1">
    <citation type="submission" date="2022-07" db="EMBL/GenBank/DDBJ databases">
        <title>Phylogenomic reconstructions and comparative analyses of Kickxellomycotina fungi.</title>
        <authorList>
            <person name="Reynolds N.K."/>
            <person name="Stajich J.E."/>
            <person name="Barry K."/>
            <person name="Grigoriev I.V."/>
            <person name="Crous P."/>
            <person name="Smith M.E."/>
        </authorList>
    </citation>
    <scope>NUCLEOTIDE SEQUENCE</scope>
    <source>
        <strain evidence="1">NRRL 5244</strain>
    </source>
</reference>
<dbReference type="EMBL" id="JANBPW010001276">
    <property type="protein sequence ID" value="KAJ1945253.1"/>
    <property type="molecule type" value="Genomic_DNA"/>
</dbReference>
<keyword evidence="1" id="KW-0560">Oxidoreductase</keyword>
<sequence>MSNRISSDHLLESQQVTSNPRPHDDVAYEDVTDSNFVYEFGGPIGAFSMIVGFPLLMGYQFLCVYDNKGAFLLPDSLGDFLPWVGRMFARYWDLAAPSWTGVKIYLGYTFFMVALAYVAPGPTMYGYKLPSLNGQRLPYNCNALWSWWIAVITSLVLHFTGLFRLTEIIDNLGPIMSVAML</sequence>
<dbReference type="EC" id="1.3.1.71" evidence="1"/>
<accession>A0ACC1JBJ1</accession>
<organism evidence="1 2">
    <name type="scientific">Linderina macrospora</name>
    <dbReference type="NCBI Taxonomy" id="4868"/>
    <lineage>
        <taxon>Eukaryota</taxon>
        <taxon>Fungi</taxon>
        <taxon>Fungi incertae sedis</taxon>
        <taxon>Zoopagomycota</taxon>
        <taxon>Kickxellomycotina</taxon>
        <taxon>Kickxellomycetes</taxon>
        <taxon>Kickxellales</taxon>
        <taxon>Kickxellaceae</taxon>
        <taxon>Linderina</taxon>
    </lineage>
</organism>
<protein>
    <submittedName>
        <fullName evidence="1">C-24(28) sterol reductase</fullName>
        <ecNumber evidence="1">1.3.1.71</ecNumber>
    </submittedName>
</protein>
<proteinExistence type="predicted"/>
<keyword evidence="2" id="KW-1185">Reference proteome</keyword>